<keyword evidence="7" id="KW-0324">Glycolysis</keyword>
<dbReference type="EMBL" id="KB822724">
    <property type="protein sequence ID" value="ETN37458.1"/>
    <property type="molecule type" value="Genomic_DNA"/>
</dbReference>
<evidence type="ECO:0000256" key="9">
    <source>
        <dbReference type="ARBA" id="ARBA00032132"/>
    </source>
</evidence>
<dbReference type="eggNOG" id="KOG2670">
    <property type="taxonomic scope" value="Eukaryota"/>
</dbReference>
<accession>W2RP49</accession>
<comment type="cofactor">
    <cofactor evidence="1">
        <name>Mg(2+)</name>
        <dbReference type="ChEBI" id="CHEBI:18420"/>
    </cofactor>
</comment>
<evidence type="ECO:0000256" key="8">
    <source>
        <dbReference type="ARBA" id="ARBA00023239"/>
    </source>
</evidence>
<keyword evidence="8" id="KW-0456">Lyase</keyword>
<dbReference type="STRING" id="1220924.W2RP49"/>
<evidence type="ECO:0000256" key="5">
    <source>
        <dbReference type="ARBA" id="ARBA00017068"/>
    </source>
</evidence>
<evidence type="ECO:0000256" key="2">
    <source>
        <dbReference type="ARBA" id="ARBA00005031"/>
    </source>
</evidence>
<dbReference type="SUPFAM" id="SSF51604">
    <property type="entry name" value="Enolase C-terminal domain-like"/>
    <property type="match status" value="1"/>
</dbReference>
<dbReference type="HOGENOM" id="CLU_031223_0_0_1"/>
<feature type="compositionally biased region" description="Polar residues" evidence="11">
    <location>
        <begin position="1"/>
        <end position="18"/>
    </location>
</feature>
<dbReference type="PANTHER" id="PTHR11902:SF6">
    <property type="entry name" value="ENOLASE"/>
    <property type="match status" value="1"/>
</dbReference>
<proteinExistence type="inferred from homology"/>
<evidence type="ECO:0000313" key="13">
    <source>
        <dbReference type="EMBL" id="ETN37458.1"/>
    </source>
</evidence>
<dbReference type="GO" id="GO:0004634">
    <property type="term" value="F:phosphopyruvate hydratase activity"/>
    <property type="evidence" value="ECO:0007669"/>
    <property type="project" value="UniProtKB-EC"/>
</dbReference>
<feature type="domain" description="Enolase C-terminal TIM barrel" evidence="12">
    <location>
        <begin position="202"/>
        <end position="493"/>
    </location>
</feature>
<dbReference type="InterPro" id="IPR020810">
    <property type="entry name" value="Enolase_C"/>
</dbReference>
<dbReference type="SMART" id="SM01192">
    <property type="entry name" value="Enolase_C"/>
    <property type="match status" value="1"/>
</dbReference>
<dbReference type="VEuPathDB" id="FungiDB:HMPREF1541_08449"/>
<dbReference type="Gene3D" id="3.30.390.10">
    <property type="entry name" value="Enolase-like, N-terminal domain"/>
    <property type="match status" value="1"/>
</dbReference>
<dbReference type="EC" id="4.2.1.11" evidence="4"/>
<dbReference type="GO" id="GO:0006096">
    <property type="term" value="P:glycolytic process"/>
    <property type="evidence" value="ECO:0007669"/>
    <property type="project" value="UniProtKB-UniPathway"/>
</dbReference>
<dbReference type="Proteomes" id="UP000030752">
    <property type="component" value="Unassembled WGS sequence"/>
</dbReference>
<evidence type="ECO:0000259" key="12">
    <source>
        <dbReference type="SMART" id="SM01192"/>
    </source>
</evidence>
<comment type="pathway">
    <text evidence="2">Carbohydrate degradation; glycolysis; pyruvate from D-glyceraldehyde 3-phosphate: step 4/5.</text>
</comment>
<evidence type="ECO:0000256" key="3">
    <source>
        <dbReference type="ARBA" id="ARBA00009604"/>
    </source>
</evidence>
<evidence type="ECO:0000256" key="10">
    <source>
        <dbReference type="ARBA" id="ARBA00048333"/>
    </source>
</evidence>
<comment type="catalytic activity">
    <reaction evidence="10">
        <text>(2R)-2-phosphoglycerate = phosphoenolpyruvate + H2O</text>
        <dbReference type="Rhea" id="RHEA:10164"/>
        <dbReference type="ChEBI" id="CHEBI:15377"/>
        <dbReference type="ChEBI" id="CHEBI:58289"/>
        <dbReference type="ChEBI" id="CHEBI:58702"/>
        <dbReference type="EC" id="4.2.1.11"/>
    </reaction>
</comment>
<dbReference type="InterPro" id="IPR029017">
    <property type="entry name" value="Enolase-like_N"/>
</dbReference>
<dbReference type="PANTHER" id="PTHR11902">
    <property type="entry name" value="ENOLASE"/>
    <property type="match status" value="1"/>
</dbReference>
<dbReference type="GO" id="GO:0000015">
    <property type="term" value="C:phosphopyruvate hydratase complex"/>
    <property type="evidence" value="ECO:0007669"/>
    <property type="project" value="InterPro"/>
</dbReference>
<dbReference type="AlphaFoldDB" id="W2RP49"/>
<organism evidence="13 14">
    <name type="scientific">Cyphellophora europaea (strain CBS 101466)</name>
    <name type="common">Phialophora europaea</name>
    <dbReference type="NCBI Taxonomy" id="1220924"/>
    <lineage>
        <taxon>Eukaryota</taxon>
        <taxon>Fungi</taxon>
        <taxon>Dikarya</taxon>
        <taxon>Ascomycota</taxon>
        <taxon>Pezizomycotina</taxon>
        <taxon>Eurotiomycetes</taxon>
        <taxon>Chaetothyriomycetidae</taxon>
        <taxon>Chaetothyriales</taxon>
        <taxon>Cyphellophoraceae</taxon>
        <taxon>Cyphellophora</taxon>
    </lineage>
</organism>
<evidence type="ECO:0000256" key="11">
    <source>
        <dbReference type="SAM" id="MobiDB-lite"/>
    </source>
</evidence>
<evidence type="ECO:0000256" key="6">
    <source>
        <dbReference type="ARBA" id="ARBA00022842"/>
    </source>
</evidence>
<dbReference type="GeneID" id="19975788"/>
<dbReference type="GO" id="GO:0000287">
    <property type="term" value="F:magnesium ion binding"/>
    <property type="evidence" value="ECO:0007669"/>
    <property type="project" value="InterPro"/>
</dbReference>
<feature type="compositionally biased region" description="Low complexity" evidence="11">
    <location>
        <begin position="77"/>
        <end position="87"/>
    </location>
</feature>
<name>W2RP49_CYPE1</name>
<dbReference type="InterPro" id="IPR036849">
    <property type="entry name" value="Enolase-like_C_sf"/>
</dbReference>
<dbReference type="UniPathway" id="UPA00109">
    <property type="reaction ID" value="UER00187"/>
</dbReference>
<dbReference type="SUPFAM" id="SSF54826">
    <property type="entry name" value="Enolase N-terminal domain-like"/>
    <property type="match status" value="1"/>
</dbReference>
<dbReference type="InterPro" id="IPR000941">
    <property type="entry name" value="Enolase"/>
</dbReference>
<dbReference type="PRINTS" id="PR00148">
    <property type="entry name" value="ENOLASE"/>
</dbReference>
<comment type="similarity">
    <text evidence="3">Belongs to the enolase family.</text>
</comment>
<evidence type="ECO:0000256" key="7">
    <source>
        <dbReference type="ARBA" id="ARBA00023152"/>
    </source>
</evidence>
<protein>
    <recommendedName>
        <fullName evidence="5">Enolase</fullName>
        <ecNumber evidence="4">4.2.1.11</ecNumber>
    </recommendedName>
    <alternativeName>
        <fullName evidence="9">2-phosphoglycerate dehydratase</fullName>
    </alternativeName>
</protein>
<keyword evidence="6" id="KW-0460">Magnesium</keyword>
<dbReference type="RefSeq" id="XP_008720990.1">
    <property type="nucleotide sequence ID" value="XM_008722768.1"/>
</dbReference>
<gene>
    <name evidence="13" type="ORF">HMPREF1541_08449</name>
</gene>
<dbReference type="InterPro" id="IPR020809">
    <property type="entry name" value="Enolase_CS"/>
</dbReference>
<dbReference type="Gene3D" id="3.20.20.120">
    <property type="entry name" value="Enolase-like C-terminal domain"/>
    <property type="match status" value="1"/>
</dbReference>
<dbReference type="InParanoid" id="W2RP49"/>
<dbReference type="OrthoDB" id="1739814at2759"/>
<feature type="compositionally biased region" description="Basic and acidic residues" evidence="11">
    <location>
        <begin position="169"/>
        <end position="180"/>
    </location>
</feature>
<feature type="region of interest" description="Disordered" evidence="11">
    <location>
        <begin position="1"/>
        <end position="196"/>
    </location>
</feature>
<keyword evidence="14" id="KW-1185">Reference proteome</keyword>
<evidence type="ECO:0000313" key="14">
    <source>
        <dbReference type="Proteomes" id="UP000030752"/>
    </source>
</evidence>
<keyword evidence="13" id="KW-0670">Pyruvate</keyword>
<reference evidence="13 14" key="1">
    <citation type="submission" date="2013-03" db="EMBL/GenBank/DDBJ databases">
        <title>The Genome Sequence of Phialophora europaea CBS 101466.</title>
        <authorList>
            <consortium name="The Broad Institute Genomics Platform"/>
            <person name="Cuomo C."/>
            <person name="de Hoog S."/>
            <person name="Gorbushina A."/>
            <person name="Walker B."/>
            <person name="Young S.K."/>
            <person name="Zeng Q."/>
            <person name="Gargeya S."/>
            <person name="Fitzgerald M."/>
            <person name="Haas B."/>
            <person name="Abouelleil A."/>
            <person name="Allen A.W."/>
            <person name="Alvarado L."/>
            <person name="Arachchi H.M."/>
            <person name="Berlin A.M."/>
            <person name="Chapman S.B."/>
            <person name="Gainer-Dewar J."/>
            <person name="Goldberg J."/>
            <person name="Griggs A."/>
            <person name="Gujja S."/>
            <person name="Hansen M."/>
            <person name="Howarth C."/>
            <person name="Imamovic A."/>
            <person name="Ireland A."/>
            <person name="Larimer J."/>
            <person name="McCowan C."/>
            <person name="Murphy C."/>
            <person name="Pearson M."/>
            <person name="Poon T.W."/>
            <person name="Priest M."/>
            <person name="Roberts A."/>
            <person name="Saif S."/>
            <person name="Shea T."/>
            <person name="Sisk P."/>
            <person name="Sykes S."/>
            <person name="Wortman J."/>
            <person name="Nusbaum C."/>
            <person name="Birren B."/>
        </authorList>
    </citation>
    <scope>NUCLEOTIDE SEQUENCE [LARGE SCALE GENOMIC DNA]</scope>
    <source>
        <strain evidence="13 14">CBS 101466</strain>
    </source>
</reference>
<sequence length="498" mass="55292">MIRSHNQYSNNTKQNNKPHNQRNKNKLKEDNQTALKGKNRHAKTAPKPQGQKNLPPHKPKKATTPTQKNQQRHKQTTTRTTPITATKPPHPRENPTNQTVQTTQKTQNTPITPSGPSKADKEENEPSDGHETNNDSNNGNSAKHKVHNVRNPQRTDKRPNGAKQQTQNDKIKPDIDDTKDKKHKGPNATNAIRSATGRDTKDFVMPVPFFNVLNGGVHSGNPMAFQEIMIAPVAAKSFSHAVQIGAEVYAHLKAILIEHFGRSAAGIGDEGGFAPPISLPHEALDLLSDAIEAAGHKGRVKIGIDPASTEFFNVESMTYDLGMKWARSNSLSRQDMMELYHKLLDKYPIVLLEDPFAQDDWATWTEFNKNCPIELVGDDLLATNIGRVNEADQKKACNSLLLKINQIGTISEAIEAAKRAYALGWAVFVSHRSGETTDDFIADLTVGLRTGHLKSGSPCRGERVAKYNRLMDIEDDLRTEGSQARYARDAFRLAWQSL</sequence>
<feature type="compositionally biased region" description="Low complexity" evidence="11">
    <location>
        <begin position="96"/>
        <end position="109"/>
    </location>
</feature>
<evidence type="ECO:0000256" key="4">
    <source>
        <dbReference type="ARBA" id="ARBA00012058"/>
    </source>
</evidence>
<evidence type="ECO:0000256" key="1">
    <source>
        <dbReference type="ARBA" id="ARBA00001946"/>
    </source>
</evidence>
<dbReference type="PROSITE" id="PS00164">
    <property type="entry name" value="ENOLASE"/>
    <property type="match status" value="1"/>
</dbReference>
<dbReference type="Pfam" id="PF00113">
    <property type="entry name" value="Enolase_C"/>
    <property type="match status" value="1"/>
</dbReference>